<dbReference type="Proteomes" id="UP000054350">
    <property type="component" value="Unassembled WGS sequence"/>
</dbReference>
<keyword evidence="2" id="KW-0812">Transmembrane</keyword>
<reference evidence="4" key="2">
    <citation type="submission" date="2009-11" db="EMBL/GenBank/DDBJ databases">
        <title>The Genome Sequence of Allomyces macrogynus strain ATCC 38327.</title>
        <authorList>
            <consortium name="The Broad Institute Genome Sequencing Platform"/>
            <person name="Russ C."/>
            <person name="Cuomo C."/>
            <person name="Shea T."/>
            <person name="Young S.K."/>
            <person name="Zeng Q."/>
            <person name="Koehrsen M."/>
            <person name="Haas B."/>
            <person name="Borodovsky M."/>
            <person name="Guigo R."/>
            <person name="Alvarado L."/>
            <person name="Berlin A."/>
            <person name="Borenstein D."/>
            <person name="Chen Z."/>
            <person name="Engels R."/>
            <person name="Freedman E."/>
            <person name="Gellesch M."/>
            <person name="Goldberg J."/>
            <person name="Griggs A."/>
            <person name="Gujja S."/>
            <person name="Heiman D."/>
            <person name="Hepburn T."/>
            <person name="Howarth C."/>
            <person name="Jen D."/>
            <person name="Larson L."/>
            <person name="Lewis B."/>
            <person name="Mehta T."/>
            <person name="Park D."/>
            <person name="Pearson M."/>
            <person name="Roberts A."/>
            <person name="Saif S."/>
            <person name="Shenoy N."/>
            <person name="Sisk P."/>
            <person name="Stolte C."/>
            <person name="Sykes S."/>
            <person name="Walk T."/>
            <person name="White J."/>
            <person name="Yandava C."/>
            <person name="Burger G."/>
            <person name="Gray M.W."/>
            <person name="Holland P.W.H."/>
            <person name="King N."/>
            <person name="Lang F.B.F."/>
            <person name="Roger A.J."/>
            <person name="Ruiz-Trillo I."/>
            <person name="Lander E."/>
            <person name="Nusbaum C."/>
        </authorList>
    </citation>
    <scope>NUCLEOTIDE SEQUENCE [LARGE SCALE GENOMIC DNA]</scope>
    <source>
        <strain evidence="4">ATCC 38327</strain>
    </source>
</reference>
<feature type="region of interest" description="Disordered" evidence="1">
    <location>
        <begin position="219"/>
        <end position="244"/>
    </location>
</feature>
<sequence>MCTYIGASRIATDGWQYNVGSCLVSLFGLGMFGTLNFVRFFKTCGKSYPRLSRVLGVGTAIHLIVFWVINIWWAVFSFSRRPFSDATDLFFAYSLWYIYDALLNVAVSLAFVLFLRSRLAGGQMAGQVVLRHGIQRALMTVQGLSYLGNSIRVRVFCTFLDTIRRLMSENTHAGTGMTNSSTGTATGGGGRNGPRATMISTSPSSIVKQHLASSPSVTGMVTYTSTSNKPIQSTRRAMMDEDAR</sequence>
<name>A0A0L0T736_ALLM3</name>
<feature type="compositionally biased region" description="Polar residues" evidence="1">
    <location>
        <begin position="219"/>
        <end position="235"/>
    </location>
</feature>
<feature type="transmembrane region" description="Helical" evidence="2">
    <location>
        <begin position="53"/>
        <end position="75"/>
    </location>
</feature>
<proteinExistence type="predicted"/>
<feature type="transmembrane region" description="Helical" evidence="2">
    <location>
        <begin position="17"/>
        <end position="41"/>
    </location>
</feature>
<dbReference type="EMBL" id="GG745367">
    <property type="protein sequence ID" value="KNE70618.1"/>
    <property type="molecule type" value="Genomic_DNA"/>
</dbReference>
<organism evidence="3 4">
    <name type="scientific">Allomyces macrogynus (strain ATCC 38327)</name>
    <name type="common">Allomyces javanicus var. macrogynus</name>
    <dbReference type="NCBI Taxonomy" id="578462"/>
    <lineage>
        <taxon>Eukaryota</taxon>
        <taxon>Fungi</taxon>
        <taxon>Fungi incertae sedis</taxon>
        <taxon>Blastocladiomycota</taxon>
        <taxon>Blastocladiomycetes</taxon>
        <taxon>Blastocladiales</taxon>
        <taxon>Blastocladiaceae</taxon>
        <taxon>Allomyces</taxon>
    </lineage>
</organism>
<keyword evidence="2" id="KW-1133">Transmembrane helix</keyword>
<keyword evidence="2" id="KW-0472">Membrane</keyword>
<evidence type="ECO:0000313" key="3">
    <source>
        <dbReference type="EMBL" id="KNE70618.1"/>
    </source>
</evidence>
<dbReference type="VEuPathDB" id="FungiDB:AMAG_15375"/>
<feature type="region of interest" description="Disordered" evidence="1">
    <location>
        <begin position="172"/>
        <end position="194"/>
    </location>
</feature>
<evidence type="ECO:0000256" key="1">
    <source>
        <dbReference type="SAM" id="MobiDB-lite"/>
    </source>
</evidence>
<evidence type="ECO:0000256" key="2">
    <source>
        <dbReference type="SAM" id="Phobius"/>
    </source>
</evidence>
<keyword evidence="4" id="KW-1185">Reference proteome</keyword>
<reference evidence="3 4" key="1">
    <citation type="submission" date="2009-11" db="EMBL/GenBank/DDBJ databases">
        <title>Annotation of Allomyces macrogynus ATCC 38327.</title>
        <authorList>
            <consortium name="The Broad Institute Genome Sequencing Platform"/>
            <person name="Russ C."/>
            <person name="Cuomo C."/>
            <person name="Burger G."/>
            <person name="Gray M.W."/>
            <person name="Holland P.W.H."/>
            <person name="King N."/>
            <person name="Lang F.B.F."/>
            <person name="Roger A.J."/>
            <person name="Ruiz-Trillo I."/>
            <person name="Young S.K."/>
            <person name="Zeng Q."/>
            <person name="Gargeya S."/>
            <person name="Fitzgerald M."/>
            <person name="Haas B."/>
            <person name="Abouelleil A."/>
            <person name="Alvarado L."/>
            <person name="Arachchi H.M."/>
            <person name="Berlin A."/>
            <person name="Chapman S.B."/>
            <person name="Gearin G."/>
            <person name="Goldberg J."/>
            <person name="Griggs A."/>
            <person name="Gujja S."/>
            <person name="Hansen M."/>
            <person name="Heiman D."/>
            <person name="Howarth C."/>
            <person name="Larimer J."/>
            <person name="Lui A."/>
            <person name="MacDonald P.J.P."/>
            <person name="McCowen C."/>
            <person name="Montmayeur A."/>
            <person name="Murphy C."/>
            <person name="Neiman D."/>
            <person name="Pearson M."/>
            <person name="Priest M."/>
            <person name="Roberts A."/>
            <person name="Saif S."/>
            <person name="Shea T."/>
            <person name="Sisk P."/>
            <person name="Stolte C."/>
            <person name="Sykes S."/>
            <person name="Wortman J."/>
            <person name="Nusbaum C."/>
            <person name="Birren B."/>
        </authorList>
    </citation>
    <scope>NUCLEOTIDE SEQUENCE [LARGE SCALE GENOMIC DNA]</scope>
    <source>
        <strain evidence="3 4">ATCC 38327</strain>
    </source>
</reference>
<dbReference type="OrthoDB" id="5566364at2759"/>
<dbReference type="AlphaFoldDB" id="A0A0L0T736"/>
<feature type="compositionally biased region" description="Low complexity" evidence="1">
    <location>
        <begin position="174"/>
        <end position="184"/>
    </location>
</feature>
<gene>
    <name evidence="3" type="ORF">AMAG_15375</name>
</gene>
<accession>A0A0L0T736</accession>
<evidence type="ECO:0000313" key="4">
    <source>
        <dbReference type="Proteomes" id="UP000054350"/>
    </source>
</evidence>
<protein>
    <submittedName>
        <fullName evidence="3">Uncharacterized protein</fullName>
    </submittedName>
</protein>
<feature type="transmembrane region" description="Helical" evidence="2">
    <location>
        <begin position="95"/>
        <end position="115"/>
    </location>
</feature>